<keyword evidence="2" id="KW-1133">Transmembrane helix</keyword>
<feature type="transmembrane region" description="Helical" evidence="2">
    <location>
        <begin position="413"/>
        <end position="433"/>
    </location>
</feature>
<dbReference type="Proteomes" id="UP001500326">
    <property type="component" value="Unassembled WGS sequence"/>
</dbReference>
<evidence type="ECO:0000256" key="2">
    <source>
        <dbReference type="SAM" id="Phobius"/>
    </source>
</evidence>
<name>A0ABN2SHS0_9MICO</name>
<dbReference type="RefSeq" id="WP_344061653.1">
    <property type="nucleotide sequence ID" value="NZ_BAAAOH010000001.1"/>
</dbReference>
<comment type="caution">
    <text evidence="3">The sequence shown here is derived from an EMBL/GenBank/DDBJ whole genome shotgun (WGS) entry which is preliminary data.</text>
</comment>
<keyword evidence="1" id="KW-0175">Coiled coil</keyword>
<keyword evidence="2" id="KW-0472">Membrane</keyword>
<accession>A0ABN2SHS0</accession>
<feature type="transmembrane region" description="Helical" evidence="2">
    <location>
        <begin position="251"/>
        <end position="270"/>
    </location>
</feature>
<reference evidence="3 4" key="1">
    <citation type="journal article" date="2019" name="Int. J. Syst. Evol. Microbiol.">
        <title>The Global Catalogue of Microorganisms (GCM) 10K type strain sequencing project: providing services to taxonomists for standard genome sequencing and annotation.</title>
        <authorList>
            <consortium name="The Broad Institute Genomics Platform"/>
            <consortium name="The Broad Institute Genome Sequencing Center for Infectious Disease"/>
            <person name="Wu L."/>
            <person name="Ma J."/>
        </authorList>
    </citation>
    <scope>NUCLEOTIDE SEQUENCE [LARGE SCALE GENOMIC DNA]</scope>
    <source>
        <strain evidence="3 4">JCM 14902</strain>
    </source>
</reference>
<evidence type="ECO:0000313" key="4">
    <source>
        <dbReference type="Proteomes" id="UP001500326"/>
    </source>
</evidence>
<sequence length="501" mass="52386">MSEPDTVDLQAELDALRAENDALRLRAEVNEDEVAPASSSRSGWWRALLSAVLIIVATILVPVSIIGAWARVQLVDEDAFVATLAPLVDDPAVQDMIIDESMEAINAQVDFAEITSNVFDGIASLGLPPRAADALTLLEAPAANGLQSLVTTTVTRVVESDAFSEVWATATRAAHRALVGAATSDGGGLVVRTDDGVGIQLGAVVERVKQNLIDRGLGAAQLIPTIDKVVILGDGQNLAAIRTGYALATTLGYWLPFITLGLFALGILIARRRSVAVMGTGIGFVIGAGALATSLGVGATFVGIAAGSLGLSPDALNVIYEQLVGNITQTAVVLVFLGIFIAVLGWAMGRSRPAQGFRRAIRSMNSSARRQLAGRGLNTGSFGVWLGRQRILVRTIIAILAVLWLFALRPLSIGDILLVVVVSFGVAWILELLQRRPEEVTATVDIDDVEVVVAEDVVVTDEAPDADDSPTLVFSAADAPTTAAAPAVDAAARPNGDSPTR</sequence>
<feature type="transmembrane region" description="Helical" evidence="2">
    <location>
        <begin position="282"/>
        <end position="307"/>
    </location>
</feature>
<evidence type="ECO:0000313" key="3">
    <source>
        <dbReference type="EMBL" id="GAA1986968.1"/>
    </source>
</evidence>
<keyword evidence="4" id="KW-1185">Reference proteome</keyword>
<feature type="transmembrane region" description="Helical" evidence="2">
    <location>
        <begin position="327"/>
        <end position="349"/>
    </location>
</feature>
<evidence type="ECO:0000256" key="1">
    <source>
        <dbReference type="SAM" id="Coils"/>
    </source>
</evidence>
<organism evidence="3 4">
    <name type="scientific">Microbacterium pumilum</name>
    <dbReference type="NCBI Taxonomy" id="344165"/>
    <lineage>
        <taxon>Bacteria</taxon>
        <taxon>Bacillati</taxon>
        <taxon>Actinomycetota</taxon>
        <taxon>Actinomycetes</taxon>
        <taxon>Micrococcales</taxon>
        <taxon>Microbacteriaceae</taxon>
        <taxon>Microbacterium</taxon>
    </lineage>
</organism>
<dbReference type="EMBL" id="BAAAOH010000001">
    <property type="protein sequence ID" value="GAA1986968.1"/>
    <property type="molecule type" value="Genomic_DNA"/>
</dbReference>
<keyword evidence="2" id="KW-0812">Transmembrane</keyword>
<proteinExistence type="predicted"/>
<feature type="transmembrane region" description="Helical" evidence="2">
    <location>
        <begin position="391"/>
        <end position="407"/>
    </location>
</feature>
<feature type="transmembrane region" description="Helical" evidence="2">
    <location>
        <begin position="47"/>
        <end position="70"/>
    </location>
</feature>
<feature type="coiled-coil region" evidence="1">
    <location>
        <begin position="6"/>
        <end position="33"/>
    </location>
</feature>
<gene>
    <name evidence="3" type="ORF">GCM10009777_21400</name>
</gene>
<protein>
    <submittedName>
        <fullName evidence="3">Uncharacterized protein</fullName>
    </submittedName>
</protein>